<dbReference type="Proteomes" id="UP000256373">
    <property type="component" value="Unassembled WGS sequence"/>
</dbReference>
<proteinExistence type="predicted"/>
<gene>
    <name evidence="1" type="ORF">DSL64_21405</name>
</gene>
<evidence type="ECO:0008006" key="3">
    <source>
        <dbReference type="Google" id="ProtNLM"/>
    </source>
</evidence>
<reference evidence="1 2" key="1">
    <citation type="submission" date="2018-07" db="EMBL/GenBank/DDBJ databases">
        <title>Dyadobacter roseus sp. nov., isolated from rose rhizosphere soil.</title>
        <authorList>
            <person name="Chen L."/>
        </authorList>
    </citation>
    <scope>NUCLEOTIDE SEQUENCE [LARGE SCALE GENOMIC DNA]</scope>
    <source>
        <strain evidence="1 2">RS19</strain>
    </source>
</reference>
<protein>
    <recommendedName>
        <fullName evidence="3">Lipoprotein</fullName>
    </recommendedName>
</protein>
<keyword evidence="2" id="KW-1185">Reference proteome</keyword>
<name>A0A3D8Y644_9BACT</name>
<evidence type="ECO:0000313" key="1">
    <source>
        <dbReference type="EMBL" id="REA58167.1"/>
    </source>
</evidence>
<comment type="caution">
    <text evidence="1">The sequence shown here is derived from an EMBL/GenBank/DDBJ whole genome shotgun (WGS) entry which is preliminary data.</text>
</comment>
<evidence type="ECO:0000313" key="2">
    <source>
        <dbReference type="Proteomes" id="UP000256373"/>
    </source>
</evidence>
<dbReference type="EMBL" id="QNUL01000022">
    <property type="protein sequence ID" value="REA58167.1"/>
    <property type="molecule type" value="Genomic_DNA"/>
</dbReference>
<dbReference type="AlphaFoldDB" id="A0A3D8Y644"/>
<sequence>MEMMNMKILFLFILLAGCQQKEEVKYLVFNTDIDSVQDSIKKFERILEKLPAPNDPEKNLGYYIMIENTDTLLYVNQEKIGQFNDISLPQKLLQFGFPKEDSRTFVRVARMLFSNKIYFANRQCGFWEFVYQGSNDRGRYRGIVNDENRSYNYISCHREVADSVGSLKLVK</sequence>
<dbReference type="PROSITE" id="PS51257">
    <property type="entry name" value="PROKAR_LIPOPROTEIN"/>
    <property type="match status" value="1"/>
</dbReference>
<accession>A0A3D8Y644</accession>
<organism evidence="1 2">
    <name type="scientific">Dyadobacter luteus</name>
    <dbReference type="NCBI Taxonomy" id="2259619"/>
    <lineage>
        <taxon>Bacteria</taxon>
        <taxon>Pseudomonadati</taxon>
        <taxon>Bacteroidota</taxon>
        <taxon>Cytophagia</taxon>
        <taxon>Cytophagales</taxon>
        <taxon>Spirosomataceae</taxon>
        <taxon>Dyadobacter</taxon>
    </lineage>
</organism>